<dbReference type="SUPFAM" id="SSF53137">
    <property type="entry name" value="Translational machinery components"/>
    <property type="match status" value="1"/>
</dbReference>
<dbReference type="InterPro" id="IPR018102">
    <property type="entry name" value="Ribosomal_uS11_CS"/>
</dbReference>
<name>A0A6I3KF91_9HYPH</name>
<feature type="region of interest" description="Disordered" evidence="10">
    <location>
        <begin position="1"/>
        <end position="21"/>
    </location>
</feature>
<keyword evidence="12" id="KW-1185">Reference proteome</keyword>
<gene>
    <name evidence="8 11" type="primary">rpsK</name>
    <name evidence="11" type="ORF">GIW81_01275</name>
</gene>
<dbReference type="AlphaFoldDB" id="A0A6I3KF91"/>
<evidence type="ECO:0000256" key="5">
    <source>
        <dbReference type="ARBA" id="ARBA00023274"/>
    </source>
</evidence>
<keyword evidence="5 8" id="KW-0687">Ribonucleoprotein</keyword>
<organism evidence="11 12">
    <name type="scientific">Hyphomicrobium album</name>
    <dbReference type="NCBI Taxonomy" id="2665159"/>
    <lineage>
        <taxon>Bacteria</taxon>
        <taxon>Pseudomonadati</taxon>
        <taxon>Pseudomonadota</taxon>
        <taxon>Alphaproteobacteria</taxon>
        <taxon>Hyphomicrobiales</taxon>
        <taxon>Hyphomicrobiaceae</taxon>
        <taxon>Hyphomicrobium</taxon>
    </lineage>
</organism>
<dbReference type="GO" id="GO:0019843">
    <property type="term" value="F:rRNA binding"/>
    <property type="evidence" value="ECO:0007669"/>
    <property type="project" value="UniProtKB-UniRule"/>
</dbReference>
<dbReference type="PIRSF" id="PIRSF002131">
    <property type="entry name" value="Ribosomal_S11"/>
    <property type="match status" value="1"/>
</dbReference>
<dbReference type="RefSeq" id="WP_154737544.1">
    <property type="nucleotide sequence ID" value="NZ_WMBQ01000001.1"/>
</dbReference>
<dbReference type="HAMAP" id="MF_01310">
    <property type="entry name" value="Ribosomal_uS11"/>
    <property type="match status" value="1"/>
</dbReference>
<proteinExistence type="inferred from homology"/>
<evidence type="ECO:0000256" key="1">
    <source>
        <dbReference type="ARBA" id="ARBA00006194"/>
    </source>
</evidence>
<reference evidence="11 12" key="1">
    <citation type="submission" date="2019-11" db="EMBL/GenBank/DDBJ databases">
        <title>Identification of a novel strain.</title>
        <authorList>
            <person name="Xu Q."/>
            <person name="Wang G."/>
        </authorList>
    </citation>
    <scope>NUCLEOTIDE SEQUENCE [LARGE SCALE GENOMIC DNA]</scope>
    <source>
        <strain evidence="12">xq</strain>
    </source>
</reference>
<dbReference type="InterPro" id="IPR019981">
    <property type="entry name" value="Ribosomal_uS11_bac-type"/>
</dbReference>
<evidence type="ECO:0000256" key="10">
    <source>
        <dbReference type="SAM" id="MobiDB-lite"/>
    </source>
</evidence>
<comment type="function">
    <text evidence="7 8">Located on the platform of the 30S subunit, it bridges several disparate RNA helices of the 16S rRNA. Forms part of the Shine-Dalgarno cleft in the 70S ribosome.</text>
</comment>
<dbReference type="Pfam" id="PF00411">
    <property type="entry name" value="Ribosomal_S11"/>
    <property type="match status" value="1"/>
</dbReference>
<comment type="caution">
    <text evidence="11">The sequence shown here is derived from an EMBL/GenBank/DDBJ whole genome shotgun (WGS) entry which is preliminary data.</text>
</comment>
<dbReference type="GO" id="GO:1990904">
    <property type="term" value="C:ribonucleoprotein complex"/>
    <property type="evidence" value="ECO:0007669"/>
    <property type="project" value="UniProtKB-KW"/>
</dbReference>
<dbReference type="PANTHER" id="PTHR11759">
    <property type="entry name" value="40S RIBOSOMAL PROTEIN S14/30S RIBOSOMAL PROTEIN S11"/>
    <property type="match status" value="1"/>
</dbReference>
<comment type="subunit">
    <text evidence="8">Part of the 30S ribosomal subunit. Interacts with proteins S7 and S18. Binds to IF-3.</text>
</comment>
<evidence type="ECO:0000256" key="4">
    <source>
        <dbReference type="ARBA" id="ARBA00022980"/>
    </source>
</evidence>
<dbReference type="GO" id="GO:0006412">
    <property type="term" value="P:translation"/>
    <property type="evidence" value="ECO:0007669"/>
    <property type="project" value="UniProtKB-UniRule"/>
</dbReference>
<dbReference type="FunFam" id="3.30.420.80:FF:000001">
    <property type="entry name" value="30S ribosomal protein S11"/>
    <property type="match status" value="1"/>
</dbReference>
<evidence type="ECO:0000313" key="12">
    <source>
        <dbReference type="Proteomes" id="UP000440694"/>
    </source>
</evidence>
<evidence type="ECO:0000256" key="9">
    <source>
        <dbReference type="RuleBase" id="RU003629"/>
    </source>
</evidence>
<dbReference type="Gene3D" id="3.30.420.80">
    <property type="entry name" value="Ribosomal protein S11"/>
    <property type="match status" value="1"/>
</dbReference>
<keyword evidence="3 8" id="KW-0694">RNA-binding</keyword>
<evidence type="ECO:0000256" key="6">
    <source>
        <dbReference type="ARBA" id="ARBA00035160"/>
    </source>
</evidence>
<dbReference type="InterPro" id="IPR001971">
    <property type="entry name" value="Ribosomal_uS11"/>
</dbReference>
<dbReference type="NCBIfam" id="TIGR03632">
    <property type="entry name" value="uS11_bact"/>
    <property type="match status" value="1"/>
</dbReference>
<dbReference type="Proteomes" id="UP000440694">
    <property type="component" value="Unassembled WGS sequence"/>
</dbReference>
<evidence type="ECO:0000256" key="8">
    <source>
        <dbReference type="HAMAP-Rule" id="MF_01310"/>
    </source>
</evidence>
<dbReference type="EMBL" id="WMBQ01000001">
    <property type="protein sequence ID" value="MTD92959.1"/>
    <property type="molecule type" value="Genomic_DNA"/>
</dbReference>
<dbReference type="GO" id="GO:0003735">
    <property type="term" value="F:structural constituent of ribosome"/>
    <property type="evidence" value="ECO:0007669"/>
    <property type="project" value="InterPro"/>
</dbReference>
<accession>A0A6I3KF91</accession>
<evidence type="ECO:0000256" key="7">
    <source>
        <dbReference type="ARBA" id="ARBA00058053"/>
    </source>
</evidence>
<evidence type="ECO:0000256" key="2">
    <source>
        <dbReference type="ARBA" id="ARBA00022730"/>
    </source>
</evidence>
<dbReference type="PROSITE" id="PS00054">
    <property type="entry name" value="RIBOSOMAL_S11"/>
    <property type="match status" value="1"/>
</dbReference>
<keyword evidence="2 8" id="KW-0699">rRNA-binding</keyword>
<comment type="similarity">
    <text evidence="1 8 9">Belongs to the universal ribosomal protein uS11 family.</text>
</comment>
<keyword evidence="4 8" id="KW-0689">Ribosomal protein</keyword>
<protein>
    <recommendedName>
        <fullName evidence="6 8">Small ribosomal subunit protein uS11</fullName>
    </recommendedName>
</protein>
<evidence type="ECO:0000256" key="3">
    <source>
        <dbReference type="ARBA" id="ARBA00022884"/>
    </source>
</evidence>
<dbReference type="GO" id="GO:0005840">
    <property type="term" value="C:ribosome"/>
    <property type="evidence" value="ECO:0007669"/>
    <property type="project" value="UniProtKB-KW"/>
</dbReference>
<dbReference type="NCBIfam" id="NF003698">
    <property type="entry name" value="PRK05309.1"/>
    <property type="match status" value="1"/>
</dbReference>
<evidence type="ECO:0000313" key="11">
    <source>
        <dbReference type="EMBL" id="MTD92959.1"/>
    </source>
</evidence>
<dbReference type="InterPro" id="IPR036967">
    <property type="entry name" value="Ribosomal_uS11_sf"/>
</dbReference>
<sequence length="135" mass="14504">MAKETTAPAGRAKVRKREKKNITSGVAHVNASFNNTMITITDAQGNTIAWSSSGTKGFKGSRKSTPYAAQVAAEDAGRKAQEHGMKILEVEVCGPGSGRESALRALQSVGFQITSIRDVTPIPHNGCRPRKRRRV</sequence>